<dbReference type="InterPro" id="IPR036396">
    <property type="entry name" value="Cyt_P450_sf"/>
</dbReference>
<evidence type="ECO:0000256" key="7">
    <source>
        <dbReference type="ARBA" id="ARBA00023033"/>
    </source>
</evidence>
<reference evidence="9 10" key="1">
    <citation type="submission" date="2016-12" db="EMBL/GenBank/DDBJ databases">
        <title>The genomes of Aspergillus section Nigri reveals drivers in fungal speciation.</title>
        <authorList>
            <consortium name="DOE Joint Genome Institute"/>
            <person name="Vesth T.C."/>
            <person name="Nybo J."/>
            <person name="Theobald S."/>
            <person name="Brandl J."/>
            <person name="Frisvad J.C."/>
            <person name="Nielsen K.F."/>
            <person name="Lyhne E.K."/>
            <person name="Kogle M.E."/>
            <person name="Kuo A."/>
            <person name="Riley R."/>
            <person name="Clum A."/>
            <person name="Nolan M."/>
            <person name="Lipzen A."/>
            <person name="Salamov A."/>
            <person name="Henrissat B."/>
            <person name="Wiebenga A."/>
            <person name="De Vries R.P."/>
            <person name="Grigoriev I.V."/>
            <person name="Mortensen U.H."/>
            <person name="Andersen M.R."/>
            <person name="Baker S.E."/>
        </authorList>
    </citation>
    <scope>NUCLEOTIDE SEQUENCE [LARGE SCALE GENOMIC DNA]</scope>
    <source>
        <strain evidence="9 10">CBS 117.55</strain>
    </source>
</reference>
<dbReference type="GO" id="GO:0020037">
    <property type="term" value="F:heme binding"/>
    <property type="evidence" value="ECO:0007669"/>
    <property type="project" value="InterPro"/>
</dbReference>
<evidence type="ECO:0000256" key="4">
    <source>
        <dbReference type="ARBA" id="ARBA00022723"/>
    </source>
</evidence>
<dbReference type="InterPro" id="IPR002403">
    <property type="entry name" value="Cyt_P450_E_grp-IV"/>
</dbReference>
<dbReference type="Proteomes" id="UP000247233">
    <property type="component" value="Unassembled WGS sequence"/>
</dbReference>
<protein>
    <submittedName>
        <fullName evidence="9">Benzoate 4-monooxygenase cytochrome P450</fullName>
    </submittedName>
</protein>
<gene>
    <name evidence="9" type="ORF">BO70DRAFT_373578</name>
</gene>
<dbReference type="PRINTS" id="PR00465">
    <property type="entry name" value="EP450IV"/>
</dbReference>
<evidence type="ECO:0000256" key="2">
    <source>
        <dbReference type="ARBA" id="ARBA00010617"/>
    </source>
</evidence>
<comment type="caution">
    <text evidence="9">The sequence shown here is derived from an EMBL/GenBank/DDBJ whole genome shotgun (WGS) entry which is preliminary data.</text>
</comment>
<dbReference type="InterPro" id="IPR050121">
    <property type="entry name" value="Cytochrome_P450_monoxygenase"/>
</dbReference>
<dbReference type="STRING" id="1448321.A0A317VBW0"/>
<dbReference type="GO" id="GO:0016705">
    <property type="term" value="F:oxidoreductase activity, acting on paired donors, with incorporation or reduction of molecular oxygen"/>
    <property type="evidence" value="ECO:0007669"/>
    <property type="project" value="InterPro"/>
</dbReference>
<dbReference type="AlphaFoldDB" id="A0A317VBW0"/>
<dbReference type="GeneID" id="37067158"/>
<dbReference type="GO" id="GO:0004497">
    <property type="term" value="F:monooxygenase activity"/>
    <property type="evidence" value="ECO:0007669"/>
    <property type="project" value="UniProtKB-KW"/>
</dbReference>
<evidence type="ECO:0000313" key="9">
    <source>
        <dbReference type="EMBL" id="PWY71706.1"/>
    </source>
</evidence>
<proteinExistence type="inferred from homology"/>
<comment type="similarity">
    <text evidence="2">Belongs to the cytochrome P450 family.</text>
</comment>
<keyword evidence="3 8" id="KW-0349">Heme</keyword>
<dbReference type="Pfam" id="PF00067">
    <property type="entry name" value="p450"/>
    <property type="match status" value="2"/>
</dbReference>
<dbReference type="Gene3D" id="1.10.630.10">
    <property type="entry name" value="Cytochrome P450"/>
    <property type="match status" value="2"/>
</dbReference>
<dbReference type="PANTHER" id="PTHR24305:SF210">
    <property type="entry name" value="CYTOCHROME P450 MONOOXYGENASE ASQL-RELATED"/>
    <property type="match status" value="1"/>
</dbReference>
<evidence type="ECO:0000256" key="8">
    <source>
        <dbReference type="PIRSR" id="PIRSR602403-1"/>
    </source>
</evidence>
<evidence type="ECO:0000256" key="5">
    <source>
        <dbReference type="ARBA" id="ARBA00023002"/>
    </source>
</evidence>
<dbReference type="CDD" id="cd11058">
    <property type="entry name" value="CYP60B-like"/>
    <property type="match status" value="1"/>
</dbReference>
<sequence length="484" mass="55038">MALLSNTQRPELPSLLSWLPLIGVNPVACFLLVALPICQVTYNISLHPLRKYPGPKLASVSSLYNTYWDCTGRHHVQIKNLHDQYGDVIRWAPNTLVYRNSGAWKDIYSHRRHGMEAFQKDPKLYRSGPSGVSLIGANDADHARQRRLLSHAFSERALSEQGPLIQRYVDLLLTRQRTLATASKLVDVAEWYDYATFDIIGDLTFGESLSCLADSKYHAWVPVIFQTLKASVFVRAMLYYVPQWLFTAFVPARLKEMRNNHYRLTGERLYRRLSMQTDRPDFMSYILRHNDERDMTATEIQGISAIMMVAGTETAATLYLEDITFLSVAQLPYLQCVLEESLRIYPPGSGLLPRQVPAGGANINGRYVPGGTTVGVCIFSALRSRDNFVDADSFIPERWMLSSRDPRFDADKREAMQFLLYGSRNCIGRNLAYTEMRVILAKLLWEFDLTLGDGCSNWDKQCAYVAWQKKALNGSWLGIRPKGP</sequence>
<dbReference type="RefSeq" id="XP_025396298.1">
    <property type="nucleotide sequence ID" value="XM_025544921.1"/>
</dbReference>
<comment type="cofactor">
    <cofactor evidence="1 8">
        <name>heme</name>
        <dbReference type="ChEBI" id="CHEBI:30413"/>
    </cofactor>
</comment>
<feature type="binding site" description="axial binding residue" evidence="8">
    <location>
        <position position="426"/>
    </location>
    <ligand>
        <name>heme</name>
        <dbReference type="ChEBI" id="CHEBI:30413"/>
    </ligand>
    <ligandPart>
        <name>Fe</name>
        <dbReference type="ChEBI" id="CHEBI:18248"/>
    </ligandPart>
</feature>
<dbReference type="OrthoDB" id="1470350at2759"/>
<evidence type="ECO:0000256" key="6">
    <source>
        <dbReference type="ARBA" id="ARBA00023004"/>
    </source>
</evidence>
<dbReference type="PANTHER" id="PTHR24305">
    <property type="entry name" value="CYTOCHROME P450"/>
    <property type="match status" value="1"/>
</dbReference>
<name>A0A317VBW0_9EURO</name>
<dbReference type="VEuPathDB" id="FungiDB:BO70DRAFT_373578"/>
<dbReference type="SUPFAM" id="SSF48264">
    <property type="entry name" value="Cytochrome P450"/>
    <property type="match status" value="1"/>
</dbReference>
<keyword evidence="5" id="KW-0560">Oxidoreductase</keyword>
<evidence type="ECO:0000256" key="3">
    <source>
        <dbReference type="ARBA" id="ARBA00022617"/>
    </source>
</evidence>
<organism evidence="9 10">
    <name type="scientific">Aspergillus heteromorphus CBS 117.55</name>
    <dbReference type="NCBI Taxonomy" id="1448321"/>
    <lineage>
        <taxon>Eukaryota</taxon>
        <taxon>Fungi</taxon>
        <taxon>Dikarya</taxon>
        <taxon>Ascomycota</taxon>
        <taxon>Pezizomycotina</taxon>
        <taxon>Eurotiomycetes</taxon>
        <taxon>Eurotiomycetidae</taxon>
        <taxon>Eurotiales</taxon>
        <taxon>Aspergillaceae</taxon>
        <taxon>Aspergillus</taxon>
        <taxon>Aspergillus subgen. Circumdati</taxon>
    </lineage>
</organism>
<evidence type="ECO:0000313" key="10">
    <source>
        <dbReference type="Proteomes" id="UP000247233"/>
    </source>
</evidence>
<accession>A0A317VBW0</accession>
<dbReference type="InterPro" id="IPR001128">
    <property type="entry name" value="Cyt_P450"/>
</dbReference>
<keyword evidence="4 8" id="KW-0479">Metal-binding</keyword>
<keyword evidence="7 9" id="KW-0503">Monooxygenase</keyword>
<keyword evidence="10" id="KW-1185">Reference proteome</keyword>
<keyword evidence="6 8" id="KW-0408">Iron</keyword>
<evidence type="ECO:0000256" key="1">
    <source>
        <dbReference type="ARBA" id="ARBA00001971"/>
    </source>
</evidence>
<dbReference type="EMBL" id="MSFL01000027">
    <property type="protein sequence ID" value="PWY71706.1"/>
    <property type="molecule type" value="Genomic_DNA"/>
</dbReference>
<dbReference type="GO" id="GO:0005506">
    <property type="term" value="F:iron ion binding"/>
    <property type="evidence" value="ECO:0007669"/>
    <property type="project" value="InterPro"/>
</dbReference>